<feature type="compositionally biased region" description="Basic and acidic residues" evidence="1">
    <location>
        <begin position="258"/>
        <end position="271"/>
    </location>
</feature>
<dbReference type="EMBL" id="VSRR010003002">
    <property type="protein sequence ID" value="MPC34177.1"/>
    <property type="molecule type" value="Genomic_DNA"/>
</dbReference>
<feature type="compositionally biased region" description="Polar residues" evidence="1">
    <location>
        <begin position="272"/>
        <end position="284"/>
    </location>
</feature>
<evidence type="ECO:0000313" key="3">
    <source>
        <dbReference type="Proteomes" id="UP000324222"/>
    </source>
</evidence>
<feature type="compositionally biased region" description="Basic and acidic residues" evidence="1">
    <location>
        <begin position="286"/>
        <end position="295"/>
    </location>
</feature>
<protein>
    <submittedName>
        <fullName evidence="2">Uncharacterized protein</fullName>
    </submittedName>
</protein>
<dbReference type="AlphaFoldDB" id="A0A5B7ELM1"/>
<feature type="compositionally biased region" description="Basic and acidic residues" evidence="1">
    <location>
        <begin position="144"/>
        <end position="160"/>
    </location>
</feature>
<reference evidence="2 3" key="1">
    <citation type="submission" date="2019-05" db="EMBL/GenBank/DDBJ databases">
        <title>Another draft genome of Portunus trituberculatus and its Hox gene families provides insights of decapod evolution.</title>
        <authorList>
            <person name="Jeong J.-H."/>
            <person name="Song I."/>
            <person name="Kim S."/>
            <person name="Choi T."/>
            <person name="Kim D."/>
            <person name="Ryu S."/>
            <person name="Kim W."/>
        </authorList>
    </citation>
    <scope>NUCLEOTIDE SEQUENCE [LARGE SCALE GENOMIC DNA]</scope>
    <source>
        <tissue evidence="2">Muscle</tissue>
    </source>
</reference>
<feature type="compositionally biased region" description="Basic and acidic residues" evidence="1">
    <location>
        <begin position="77"/>
        <end position="87"/>
    </location>
</feature>
<feature type="compositionally biased region" description="Acidic residues" evidence="1">
    <location>
        <begin position="96"/>
        <end position="119"/>
    </location>
</feature>
<evidence type="ECO:0000313" key="2">
    <source>
        <dbReference type="EMBL" id="MPC34177.1"/>
    </source>
</evidence>
<feature type="compositionally biased region" description="Basic and acidic residues" evidence="1">
    <location>
        <begin position="196"/>
        <end position="235"/>
    </location>
</feature>
<organism evidence="2 3">
    <name type="scientific">Portunus trituberculatus</name>
    <name type="common">Swimming crab</name>
    <name type="synonym">Neptunus trituberculatus</name>
    <dbReference type="NCBI Taxonomy" id="210409"/>
    <lineage>
        <taxon>Eukaryota</taxon>
        <taxon>Metazoa</taxon>
        <taxon>Ecdysozoa</taxon>
        <taxon>Arthropoda</taxon>
        <taxon>Crustacea</taxon>
        <taxon>Multicrustacea</taxon>
        <taxon>Malacostraca</taxon>
        <taxon>Eumalacostraca</taxon>
        <taxon>Eucarida</taxon>
        <taxon>Decapoda</taxon>
        <taxon>Pleocyemata</taxon>
        <taxon>Brachyura</taxon>
        <taxon>Eubrachyura</taxon>
        <taxon>Portunoidea</taxon>
        <taxon>Portunidae</taxon>
        <taxon>Portuninae</taxon>
        <taxon>Portunus</taxon>
    </lineage>
</organism>
<proteinExistence type="predicted"/>
<evidence type="ECO:0000256" key="1">
    <source>
        <dbReference type="SAM" id="MobiDB-lite"/>
    </source>
</evidence>
<sequence length="295" mass="32822">MRQREGIRLGDFMSSPGESQEGGPGQGQGGRQQGERRGGGGRGHRGGNKNRSHFGNPDHNYGTDTKVPEEIGGEIPEETHQEIDSGLKTESPVECVDAESLEEGEVYCEASTEEVEEGELLVGDSTGMEEVPRASTPTPAAEDDVVKPGAAEEDREVRREDEEEDESLKCSEADGKTVSEGDTKEEGTQPIQETDGGEKEVAEEKEEEKETYQDCKEIETSKEAQIDRNEECNVEKEDEEEEEEKEKEKEEKEEEEESKTKNTEEEAEMKSKNNTGQENIQEEIQTLEKSDEKSK</sequence>
<accession>A0A5B7ELM1</accession>
<feature type="compositionally biased region" description="Basic and acidic residues" evidence="1">
    <location>
        <begin position="167"/>
        <end position="187"/>
    </location>
</feature>
<feature type="region of interest" description="Disordered" evidence="1">
    <location>
        <begin position="1"/>
        <end position="295"/>
    </location>
</feature>
<feature type="compositionally biased region" description="Gly residues" evidence="1">
    <location>
        <begin position="20"/>
        <end position="32"/>
    </location>
</feature>
<comment type="caution">
    <text evidence="2">The sequence shown here is derived from an EMBL/GenBank/DDBJ whole genome shotgun (WGS) entry which is preliminary data.</text>
</comment>
<keyword evidence="3" id="KW-1185">Reference proteome</keyword>
<feature type="compositionally biased region" description="Basic residues" evidence="1">
    <location>
        <begin position="42"/>
        <end position="52"/>
    </location>
</feature>
<name>A0A5B7ELM1_PORTR</name>
<dbReference type="Proteomes" id="UP000324222">
    <property type="component" value="Unassembled WGS sequence"/>
</dbReference>
<gene>
    <name evidence="2" type="ORF">E2C01_027558</name>
</gene>
<feature type="compositionally biased region" description="Acidic residues" evidence="1">
    <location>
        <begin position="236"/>
        <end position="257"/>
    </location>
</feature>